<feature type="transmembrane region" description="Helical" evidence="2">
    <location>
        <begin position="66"/>
        <end position="86"/>
    </location>
</feature>
<dbReference type="GO" id="GO:0016780">
    <property type="term" value="F:phosphotransferase activity, for other substituted phosphate groups"/>
    <property type="evidence" value="ECO:0007669"/>
    <property type="project" value="InterPro"/>
</dbReference>
<evidence type="ECO:0000256" key="2">
    <source>
        <dbReference type="SAM" id="Phobius"/>
    </source>
</evidence>
<evidence type="ECO:0008006" key="4">
    <source>
        <dbReference type="Google" id="ProtNLM"/>
    </source>
</evidence>
<keyword evidence="2" id="KW-1133">Transmembrane helix</keyword>
<keyword evidence="1" id="KW-0808">Transferase</keyword>
<dbReference type="InterPro" id="IPR000462">
    <property type="entry name" value="CDP-OH_P_trans"/>
</dbReference>
<organism evidence="3">
    <name type="scientific">marine metagenome</name>
    <dbReference type="NCBI Taxonomy" id="408172"/>
    <lineage>
        <taxon>unclassified sequences</taxon>
        <taxon>metagenomes</taxon>
        <taxon>ecological metagenomes</taxon>
    </lineage>
</organism>
<name>A0A381NI17_9ZZZZ</name>
<dbReference type="EMBL" id="UINC01000347">
    <property type="protein sequence ID" value="SUZ53754.1"/>
    <property type="molecule type" value="Genomic_DNA"/>
</dbReference>
<proteinExistence type="predicted"/>
<dbReference type="AlphaFoldDB" id="A0A381NI17"/>
<reference evidence="3" key="1">
    <citation type="submission" date="2018-05" db="EMBL/GenBank/DDBJ databases">
        <authorList>
            <person name="Lanie J.A."/>
            <person name="Ng W.-L."/>
            <person name="Kazmierczak K.M."/>
            <person name="Andrzejewski T.M."/>
            <person name="Davidsen T.M."/>
            <person name="Wayne K.J."/>
            <person name="Tettelin H."/>
            <person name="Glass J.I."/>
            <person name="Rusch D."/>
            <person name="Podicherti R."/>
            <person name="Tsui H.-C.T."/>
            <person name="Winkler M.E."/>
        </authorList>
    </citation>
    <scope>NUCLEOTIDE SEQUENCE</scope>
</reference>
<dbReference type="GO" id="GO:0016020">
    <property type="term" value="C:membrane"/>
    <property type="evidence" value="ECO:0007669"/>
    <property type="project" value="InterPro"/>
</dbReference>
<gene>
    <name evidence="3" type="ORF">METZ01_LOCUS6608</name>
</gene>
<protein>
    <recommendedName>
        <fullName evidence="4">CDP-diacylglycerol--serine O-phosphatidyltransferase</fullName>
    </recommendedName>
</protein>
<dbReference type="Pfam" id="PF01066">
    <property type="entry name" value="CDP-OH_P_transf"/>
    <property type="match status" value="1"/>
</dbReference>
<feature type="transmembrane region" description="Helical" evidence="2">
    <location>
        <begin position="163"/>
        <end position="181"/>
    </location>
</feature>
<dbReference type="InterPro" id="IPR043130">
    <property type="entry name" value="CDP-OH_PTrfase_TM_dom"/>
</dbReference>
<keyword evidence="2" id="KW-0472">Membrane</keyword>
<dbReference type="InterPro" id="IPR048254">
    <property type="entry name" value="CDP_ALCOHOL_P_TRANSF_CS"/>
</dbReference>
<accession>A0A381NI17</accession>
<feature type="transmembrane region" description="Helical" evidence="2">
    <location>
        <begin position="6"/>
        <end position="21"/>
    </location>
</feature>
<sequence length="211" mass="23196">MQSEYINAGLLILLAGLMDIFDGKIARLLGISSKFGVEFDSLADTVSFCISPSLLVYSLYTYHLPFILGLVISFIPLICGTVRLAKYNLETDENSHKSYFIGLSTPISTVTILAYMYFNNQIGGEGFYGDPNIALGLVVILGILMLSPIHFPKVPLITFKSNSTNSILLLILMVCSFSLIIWKGFALLPICLGYIITNTLVWAVKIRPGNL</sequence>
<keyword evidence="2" id="KW-0812">Transmembrane</keyword>
<dbReference type="Gene3D" id="1.20.120.1760">
    <property type="match status" value="1"/>
</dbReference>
<evidence type="ECO:0000313" key="3">
    <source>
        <dbReference type="EMBL" id="SUZ53754.1"/>
    </source>
</evidence>
<feature type="transmembrane region" description="Helical" evidence="2">
    <location>
        <begin position="98"/>
        <end position="118"/>
    </location>
</feature>
<feature type="transmembrane region" description="Helical" evidence="2">
    <location>
        <begin position="187"/>
        <end position="204"/>
    </location>
</feature>
<feature type="transmembrane region" description="Helical" evidence="2">
    <location>
        <begin position="133"/>
        <end position="151"/>
    </location>
</feature>
<evidence type="ECO:0000256" key="1">
    <source>
        <dbReference type="ARBA" id="ARBA00022679"/>
    </source>
</evidence>
<dbReference type="PROSITE" id="PS00379">
    <property type="entry name" value="CDP_ALCOHOL_P_TRANSF"/>
    <property type="match status" value="1"/>
</dbReference>
<dbReference type="GO" id="GO:0008654">
    <property type="term" value="P:phospholipid biosynthetic process"/>
    <property type="evidence" value="ECO:0007669"/>
    <property type="project" value="InterPro"/>
</dbReference>